<dbReference type="Gene3D" id="3.40.50.300">
    <property type="entry name" value="P-loop containing nucleotide triphosphate hydrolases"/>
    <property type="match status" value="1"/>
</dbReference>
<dbReference type="InterPro" id="IPR027417">
    <property type="entry name" value="P-loop_NTPase"/>
</dbReference>
<dbReference type="PATRIC" id="fig|555500.3.peg.2450"/>
<dbReference type="eggNOG" id="COG1373">
    <property type="taxonomic scope" value="Bacteria"/>
</dbReference>
<evidence type="ECO:0000313" key="3">
    <source>
        <dbReference type="EMBL" id="EKF54553.1"/>
    </source>
</evidence>
<dbReference type="Proteomes" id="UP000007364">
    <property type="component" value="Unassembled WGS sequence"/>
</dbReference>
<name>K2P0H6_9FLAO</name>
<dbReference type="OrthoDB" id="9801840at2"/>
<comment type="caution">
    <text evidence="3">The sequence shown here is derived from an EMBL/GenBank/DDBJ whole genome shotgun (WGS) entry which is preliminary data.</text>
</comment>
<evidence type="ECO:0000313" key="4">
    <source>
        <dbReference type="Proteomes" id="UP000007364"/>
    </source>
</evidence>
<dbReference type="STRING" id="555500.I215_11903"/>
<dbReference type="InterPro" id="IPR025420">
    <property type="entry name" value="DUF4143"/>
</dbReference>
<feature type="domain" description="AAA" evidence="1">
    <location>
        <begin position="20"/>
        <end position="153"/>
    </location>
</feature>
<protein>
    <submittedName>
        <fullName evidence="3">Putative ATPase (AAA+ superfamily) protein</fullName>
    </submittedName>
</protein>
<dbReference type="Pfam" id="PF13173">
    <property type="entry name" value="AAA_14"/>
    <property type="match status" value="1"/>
</dbReference>
<dbReference type="RefSeq" id="WP_008992219.1">
    <property type="nucleotide sequence ID" value="NZ_AMSG01000019.1"/>
</dbReference>
<sequence>MNFERHITSHLEDWKAREHRKPLILRGARQVGKTTLVKTFSKGYDFFIHLNLEKPSDKSLFEAYDDVHSIVESLFLLNRIGVDNQKNTLLFIDEIQELPKAIHFLRYFLEEVPDLHVIAAGSLLEFAMKDVESFPVGRVEFLYLHPLNFAEYLQAIGHGAILEQLVKIPVSPVAHNLALSLFHRYAIIGGMPEVVKRDIKDNSLASLPRVYESIWGSYKEDVEKYASYPSQRNIIRHIMDAAPLYMDQRIKFQSFGNSNYKSREVGEAMRNLNAAKIIQLIYPTTDMVPPIKPDLKKSPRLQFLDTGLVNHTLGIQAQLLSMNDLSNAFKGAMIPHIIIQELLSLNTIANIKPYFWVREKLQASSEVDIVFPYGDKVIPIEVKSGSTGTLRSLHFFMDGVEHPYAVRIYAGEFKIENLETLNGKPFLLMNLPYYLGTQIPKYLDYFLNNYTAD</sequence>
<dbReference type="SUPFAM" id="SSF52540">
    <property type="entry name" value="P-loop containing nucleoside triphosphate hydrolases"/>
    <property type="match status" value="1"/>
</dbReference>
<organism evidence="3 4">
    <name type="scientific">Galbibacter marinus</name>
    <dbReference type="NCBI Taxonomy" id="555500"/>
    <lineage>
        <taxon>Bacteria</taxon>
        <taxon>Pseudomonadati</taxon>
        <taxon>Bacteroidota</taxon>
        <taxon>Flavobacteriia</taxon>
        <taxon>Flavobacteriales</taxon>
        <taxon>Flavobacteriaceae</taxon>
        <taxon>Galbibacter</taxon>
    </lineage>
</organism>
<dbReference type="PANTHER" id="PTHR33295">
    <property type="entry name" value="ATPASE"/>
    <property type="match status" value="1"/>
</dbReference>
<gene>
    <name evidence="3" type="ORF">I215_11903</name>
</gene>
<evidence type="ECO:0000259" key="1">
    <source>
        <dbReference type="Pfam" id="PF13173"/>
    </source>
</evidence>
<feature type="domain" description="DUF4143" evidence="2">
    <location>
        <begin position="220"/>
        <end position="385"/>
    </location>
</feature>
<dbReference type="PANTHER" id="PTHR33295:SF7">
    <property type="entry name" value="ATPASE"/>
    <property type="match status" value="1"/>
</dbReference>
<reference evidence="3 4" key="1">
    <citation type="journal article" date="2012" name="J. Bacteriol.">
        <title>Genome Sequence of Galbibacter marinum Type Strain ck-I2-15.</title>
        <authorList>
            <person name="Lai Q."/>
            <person name="Li C."/>
            <person name="Shao Z."/>
        </authorList>
    </citation>
    <scope>NUCLEOTIDE SEQUENCE [LARGE SCALE GENOMIC DNA]</scope>
    <source>
        <strain evidence="4">ck-I2-15</strain>
    </source>
</reference>
<keyword evidence="4" id="KW-1185">Reference proteome</keyword>
<dbReference type="Pfam" id="PF13635">
    <property type="entry name" value="DUF4143"/>
    <property type="match status" value="1"/>
</dbReference>
<proteinExistence type="predicted"/>
<dbReference type="InterPro" id="IPR041682">
    <property type="entry name" value="AAA_14"/>
</dbReference>
<dbReference type="AlphaFoldDB" id="K2P0H6"/>
<dbReference type="CDD" id="cd00009">
    <property type="entry name" value="AAA"/>
    <property type="match status" value="1"/>
</dbReference>
<accession>K2P0H6</accession>
<dbReference type="EMBL" id="AMSG01000019">
    <property type="protein sequence ID" value="EKF54553.1"/>
    <property type="molecule type" value="Genomic_DNA"/>
</dbReference>
<evidence type="ECO:0000259" key="2">
    <source>
        <dbReference type="Pfam" id="PF13635"/>
    </source>
</evidence>